<evidence type="ECO:0000313" key="8">
    <source>
        <dbReference type="Proteomes" id="UP001524499"/>
    </source>
</evidence>
<dbReference type="InterPro" id="IPR019791">
    <property type="entry name" value="Haem_peroxidase_animal"/>
</dbReference>
<evidence type="ECO:0000256" key="4">
    <source>
        <dbReference type="ARBA" id="ARBA00023002"/>
    </source>
</evidence>
<feature type="chain" id="PRO_5045248669" evidence="6">
    <location>
        <begin position="24"/>
        <end position="979"/>
    </location>
</feature>
<dbReference type="SUPFAM" id="SSF48113">
    <property type="entry name" value="Heme-dependent peroxidases"/>
    <property type="match status" value="1"/>
</dbReference>
<evidence type="ECO:0000256" key="6">
    <source>
        <dbReference type="SAM" id="SignalP"/>
    </source>
</evidence>
<sequence length="979" mass="109781">MKTTIKVPVLFLMLGFMANVCQAEAVSTAERLKADKACAAMVAKGFRPIAQQQNERFLGKVSETTAECRGGKKALAGRSVVWVDWPNYWGTGDAESKAGGWESITKLGKHLNPNGRGVDGALMDLEYQRMELLRFNLYDNKTYETYIKGIGTTPGPIVKVWGEMRLPPNHAQYDQVTGKDGTQVCNGDLIRHRTIDGICNDIFNPAMGSANQLFARNVSFDSTFPDLGANELVRNRHGDRLSLLKPDPQVISRKLFTRAQSKPEACNQGQGLPGNAKNAECDYKKAPFFNVLAAYWIQFMTHDWFYHLREGQNSAARMPVGCASQLVNNQEQPLSAEQAAKLGCRPNDKVDVALIAQKEPAPTFEHEGNTYLSRAHRTTENTVTAWWDASQIYGFDELSQKRVKRDPQDPAKLWMVPRGNHGGAGDKQGYLPLFNSCENAGADCVPDPINPAWKGQEAAGFADNWTVGMSFYHNLFTREHNAFVDAFRAKAAVNPDLDSGLRNPDKPEQVITYKKVSAEELYQAARLVVAAEIAKIHTIEWTTQLLYGEPLYLGMNANWNGLLMKDDPVSKALKKVLDRLVVNKLAKSERETKANQFYSVFASGAGIFGLGSHRYKDHPTFLGKLVDKKDIWDIRNPEHLNGGVNHFGSPFNFPEEFPTVYRLHPLIPDLLEYRELGAPDAIAHKVPVVGTFRGKATQAMADGGLSNWALSMGRQRLGLLTLQNHAQFFQNLDLPRLNTATNKIDIAALDLIRDRERGLPRFNEFRRQYGLKQLTGFDDFIDWRLPTTSAEYLEQKRLTGLLREVYGQHKCDAGKIITAAQLNEDGTRINDCLGHPDGSMVDNIEDLDTVVGWLSEFTRPHGFAISETQFHVFILNASRRLFSDRFFTSSFRPEFYTSLGVEWVMNNGPDGKKMEPKPSNGHEVEVSPLKRIMLRTMPELKDQLAGVVNVFDPWARDRGEDYTLQWKPRADAAGDESFK</sequence>
<proteinExistence type="predicted"/>
<accession>A0ABT1TCG3</accession>
<keyword evidence="4" id="KW-0560">Oxidoreductase</keyword>
<reference evidence="7 8" key="1">
    <citation type="submission" date="2022-07" db="EMBL/GenBank/DDBJ databases">
        <title>Methylomonas rivi sp. nov., Methylomonas rosea sp. nov., Methylomonas aureus sp. nov. and Methylomonas subterranea sp. nov., four novel methanotrophs isolated from a freshwater creek and the deep terrestrial subsurface.</title>
        <authorList>
            <person name="Abin C."/>
            <person name="Sankaranarayanan K."/>
            <person name="Garner C."/>
            <person name="Sindelar R."/>
            <person name="Kotary K."/>
            <person name="Garner R."/>
            <person name="Barclay S."/>
            <person name="Lawson P."/>
            <person name="Krumholz L."/>
        </authorList>
    </citation>
    <scope>NUCLEOTIDE SEQUENCE [LARGE SCALE GENOMIC DNA]</scope>
    <source>
        <strain evidence="7 8">SURF-2</strain>
    </source>
</reference>
<gene>
    <name evidence="7" type="ORF">NP590_03425</name>
</gene>
<keyword evidence="1" id="KW-0479">Metal-binding</keyword>
<evidence type="ECO:0000256" key="2">
    <source>
        <dbReference type="ARBA" id="ARBA00022821"/>
    </source>
</evidence>
<keyword evidence="8" id="KW-1185">Reference proteome</keyword>
<dbReference type="PROSITE" id="PS50292">
    <property type="entry name" value="PEROXIDASE_3"/>
    <property type="match status" value="1"/>
</dbReference>
<dbReference type="PANTHER" id="PTHR11903:SF11">
    <property type="entry name" value="ALPHA-DIOXYGENASE 1"/>
    <property type="match status" value="1"/>
</dbReference>
<dbReference type="Proteomes" id="UP001524499">
    <property type="component" value="Unassembled WGS sequence"/>
</dbReference>
<name>A0ABT1TCG3_9GAMM</name>
<keyword evidence="6" id="KW-0732">Signal</keyword>
<dbReference type="Gene3D" id="1.10.640.10">
    <property type="entry name" value="Haem peroxidase domain superfamily, animal type"/>
    <property type="match status" value="1"/>
</dbReference>
<feature type="signal peptide" evidence="6">
    <location>
        <begin position="1"/>
        <end position="23"/>
    </location>
</feature>
<evidence type="ECO:0000256" key="1">
    <source>
        <dbReference type="ARBA" id="ARBA00022723"/>
    </source>
</evidence>
<dbReference type="InterPro" id="IPR037120">
    <property type="entry name" value="Haem_peroxidase_sf_animal"/>
</dbReference>
<dbReference type="InterPro" id="IPR010255">
    <property type="entry name" value="Haem_peroxidase_sf"/>
</dbReference>
<keyword evidence="3" id="KW-0223">Dioxygenase</keyword>
<protein>
    <submittedName>
        <fullName evidence="7">Oxygenase</fullName>
    </submittedName>
</protein>
<evidence type="ECO:0000256" key="3">
    <source>
        <dbReference type="ARBA" id="ARBA00022964"/>
    </source>
</evidence>
<dbReference type="RefSeq" id="WP_256600818.1">
    <property type="nucleotide sequence ID" value="NZ_JANIBJ010000004.1"/>
</dbReference>
<dbReference type="Pfam" id="PF03098">
    <property type="entry name" value="An_peroxidase"/>
    <property type="match status" value="3"/>
</dbReference>
<keyword evidence="2" id="KW-0611">Plant defense</keyword>
<organism evidence="7 8">
    <name type="scientific">Methylomonas subterranea</name>
    <dbReference type="NCBI Taxonomy" id="2952225"/>
    <lineage>
        <taxon>Bacteria</taxon>
        <taxon>Pseudomonadati</taxon>
        <taxon>Pseudomonadota</taxon>
        <taxon>Gammaproteobacteria</taxon>
        <taxon>Methylococcales</taxon>
        <taxon>Methylococcaceae</taxon>
        <taxon>Methylomonas</taxon>
    </lineage>
</organism>
<dbReference type="InterPro" id="IPR050783">
    <property type="entry name" value="Oxylipin_biosynth_metab"/>
</dbReference>
<comment type="caution">
    <text evidence="7">The sequence shown here is derived from an EMBL/GenBank/DDBJ whole genome shotgun (WGS) entry which is preliminary data.</text>
</comment>
<dbReference type="PANTHER" id="PTHR11903">
    <property type="entry name" value="PROSTAGLANDIN G/H SYNTHASE"/>
    <property type="match status" value="1"/>
</dbReference>
<keyword evidence="5" id="KW-0408">Iron</keyword>
<dbReference type="EMBL" id="JANIBJ010000004">
    <property type="protein sequence ID" value="MCQ8103148.1"/>
    <property type="molecule type" value="Genomic_DNA"/>
</dbReference>
<evidence type="ECO:0000313" key="7">
    <source>
        <dbReference type="EMBL" id="MCQ8103148.1"/>
    </source>
</evidence>
<evidence type="ECO:0000256" key="5">
    <source>
        <dbReference type="ARBA" id="ARBA00023004"/>
    </source>
</evidence>